<keyword evidence="13" id="KW-1185">Reference proteome</keyword>
<dbReference type="InterPro" id="IPR008883">
    <property type="entry name" value="UEV_N"/>
</dbReference>
<evidence type="ECO:0000259" key="11">
    <source>
        <dbReference type="PROSITE" id="PS51322"/>
    </source>
</evidence>
<evidence type="ECO:0000256" key="5">
    <source>
        <dbReference type="ARBA" id="ARBA00022927"/>
    </source>
</evidence>
<dbReference type="GO" id="GO:0043162">
    <property type="term" value="P:ubiquitin-dependent protein catabolic process via the multivesicular body sorting pathway"/>
    <property type="evidence" value="ECO:0007669"/>
    <property type="project" value="UniProtKB-ARBA"/>
</dbReference>
<dbReference type="SUPFAM" id="SSF140111">
    <property type="entry name" value="Endosomal sorting complex assembly domain"/>
    <property type="match status" value="1"/>
</dbReference>
<dbReference type="EMBL" id="JAUJDW010000013">
    <property type="protein sequence ID" value="KAK0659675.1"/>
    <property type="molecule type" value="Genomic_DNA"/>
</dbReference>
<feature type="coiled-coil region" evidence="8">
    <location>
        <begin position="483"/>
        <end position="520"/>
    </location>
</feature>
<evidence type="ECO:0000256" key="4">
    <source>
        <dbReference type="ARBA" id="ARBA00022753"/>
    </source>
</evidence>
<evidence type="ECO:0000256" key="2">
    <source>
        <dbReference type="ARBA" id="ARBA00009594"/>
    </source>
</evidence>
<dbReference type="GO" id="GO:0000813">
    <property type="term" value="C:ESCRT I complex"/>
    <property type="evidence" value="ECO:0007669"/>
    <property type="project" value="TreeGrafter"/>
</dbReference>
<dbReference type="Pfam" id="PF05743">
    <property type="entry name" value="UEV"/>
    <property type="match status" value="1"/>
</dbReference>
<dbReference type="Proteomes" id="UP001175001">
    <property type="component" value="Unassembled WGS sequence"/>
</dbReference>
<feature type="compositionally biased region" description="Pro residues" evidence="9">
    <location>
        <begin position="388"/>
        <end position="418"/>
    </location>
</feature>
<evidence type="ECO:0000256" key="6">
    <source>
        <dbReference type="ARBA" id="ARBA00023054"/>
    </source>
</evidence>
<accession>A0AA40D1M0</accession>
<organism evidence="12 13">
    <name type="scientific">Lasiodiplodia hormozganensis</name>
    <dbReference type="NCBI Taxonomy" id="869390"/>
    <lineage>
        <taxon>Eukaryota</taxon>
        <taxon>Fungi</taxon>
        <taxon>Dikarya</taxon>
        <taxon>Ascomycota</taxon>
        <taxon>Pezizomycotina</taxon>
        <taxon>Dothideomycetes</taxon>
        <taxon>Dothideomycetes incertae sedis</taxon>
        <taxon>Botryosphaeriales</taxon>
        <taxon>Botryosphaeriaceae</taxon>
        <taxon>Lasiodiplodia</taxon>
    </lineage>
</organism>
<dbReference type="InterPro" id="IPR037202">
    <property type="entry name" value="ESCRT_assembly_dom"/>
</dbReference>
<dbReference type="PROSITE" id="PS51322">
    <property type="entry name" value="UEV"/>
    <property type="match status" value="1"/>
</dbReference>
<feature type="compositionally biased region" description="Low complexity" evidence="9">
    <location>
        <begin position="345"/>
        <end position="356"/>
    </location>
</feature>
<evidence type="ECO:0000256" key="7">
    <source>
        <dbReference type="PROSITE-ProRule" id="PRU00644"/>
    </source>
</evidence>
<evidence type="ECO:0000259" key="10">
    <source>
        <dbReference type="PROSITE" id="PS51312"/>
    </source>
</evidence>
<comment type="caution">
    <text evidence="12">The sequence shown here is derived from an EMBL/GenBank/DDBJ whole genome shotgun (WGS) entry which is preliminary data.</text>
</comment>
<dbReference type="InterPro" id="IPR016135">
    <property type="entry name" value="UBQ-conjugating_enzyme/RWD"/>
</dbReference>
<feature type="domain" description="UEV" evidence="11">
    <location>
        <begin position="7"/>
        <end position="179"/>
    </location>
</feature>
<feature type="compositionally biased region" description="Pro residues" evidence="9">
    <location>
        <begin position="191"/>
        <end position="200"/>
    </location>
</feature>
<keyword evidence="5 7" id="KW-0653">Protein transport</keyword>
<feature type="compositionally biased region" description="Pro residues" evidence="9">
    <location>
        <begin position="357"/>
        <end position="380"/>
    </location>
</feature>
<dbReference type="CDD" id="cd11685">
    <property type="entry name" value="UEV_TSG101-like"/>
    <property type="match status" value="1"/>
</dbReference>
<dbReference type="GO" id="GO:0006886">
    <property type="term" value="P:intracellular protein transport"/>
    <property type="evidence" value="ECO:0007669"/>
    <property type="project" value="UniProtKB-ARBA"/>
</dbReference>
<sequence>MPPVNDRVLNWLYSVLTNEYSDVNRTYNDAAEALAQYPSLSPRTDVYKYPRRAFISLNAPAVQPLINVVFAVVAAYENGVPALLLLLSGTLPVQFRGAIYRFPIALWVPHDYPREPPMVYVTPTQDMLVRPGQHVSGEGRVYHPYLSGWASYWDKSSISDFLTVLRGVFAKEPPVVAKQDQFGSPQLTASPAPPPVPPPPEEWRRQMQPPPTASPAPTSDQAPPPPPKPPKDTGAVNGSPHPNGYGQQHQQQGPPRPPIPPAMGQAGGHPDYGRPAPHSIPPQRQASLTDRPLPPTPQDPAALPLRPPFQAQPYGRDSPVSPITPGGMPGPPPSRYSQPPPLPPQQQQQAPGYQAPPGLPQYSSPPPNQYPQSTYPPPAPQYQQYPQQQPPYMPTPPTGPQFAQPPPQQPPQPKPPVPDLLTSELDVQLPSQSSSDIPLPVPPVPPNPQKDALLSALSSALVAQTTQTVQGNIAAVPALRAQGAALRAAHARLQQELDQLQRLDAALASNERVLADAMREADRAMDDARTRTVPDVDDTLVAPTVVGGQLWGLVAEERGLEEAIFLLGRGLDRGRVGAEVFVKQTRSLAREQFLKKALIKKIAKGMGLDENVEYGLRSGY</sequence>
<evidence type="ECO:0000256" key="1">
    <source>
        <dbReference type="ARBA" id="ARBA00004177"/>
    </source>
</evidence>
<feature type="compositionally biased region" description="Pro residues" evidence="9">
    <location>
        <begin position="328"/>
        <end position="344"/>
    </location>
</feature>
<dbReference type="SUPFAM" id="SSF54495">
    <property type="entry name" value="UBC-like"/>
    <property type="match status" value="1"/>
</dbReference>
<name>A0AA40D1M0_9PEZI</name>
<evidence type="ECO:0000313" key="13">
    <source>
        <dbReference type="Proteomes" id="UP001175001"/>
    </source>
</evidence>
<feature type="domain" description="SB" evidence="10">
    <location>
        <begin position="544"/>
        <end position="612"/>
    </location>
</feature>
<keyword evidence="3 7" id="KW-0813">Transport</keyword>
<protein>
    <submittedName>
        <fullName evidence="12">ESCRT-I complex subunit tsg101</fullName>
    </submittedName>
</protein>
<dbReference type="Gene3D" id="6.10.140.820">
    <property type="match status" value="1"/>
</dbReference>
<evidence type="ECO:0000256" key="9">
    <source>
        <dbReference type="SAM" id="MobiDB-lite"/>
    </source>
</evidence>
<dbReference type="Gene3D" id="3.10.110.10">
    <property type="entry name" value="Ubiquitin Conjugating Enzyme"/>
    <property type="match status" value="1"/>
</dbReference>
<keyword evidence="6 8" id="KW-0175">Coiled coil</keyword>
<proteinExistence type="inferred from homology"/>
<dbReference type="Pfam" id="PF09454">
    <property type="entry name" value="Vps23_core"/>
    <property type="match status" value="1"/>
</dbReference>
<dbReference type="InterPro" id="IPR052070">
    <property type="entry name" value="ESCRT-I_UEV_domain"/>
</dbReference>
<reference evidence="12" key="1">
    <citation type="submission" date="2023-06" db="EMBL/GenBank/DDBJ databases">
        <title>Multi-omics analyses reveal the molecular pathogenesis toolkit of Lasiodiplodia hormozganensis, a cross-kingdom pathogen.</title>
        <authorList>
            <person name="Felix C."/>
            <person name="Meneses R."/>
            <person name="Goncalves M.F.M."/>
            <person name="Tilleman L."/>
            <person name="Duarte A.S."/>
            <person name="Jorrin-Novo J.V."/>
            <person name="Van De Peer Y."/>
            <person name="Deforce D."/>
            <person name="Van Nieuwerburgh F."/>
            <person name="Esteves A.C."/>
            <person name="Alves A."/>
        </authorList>
    </citation>
    <scope>NUCLEOTIDE SEQUENCE</scope>
    <source>
        <strain evidence="12">CBS 339.90</strain>
    </source>
</reference>
<gene>
    <name evidence="12" type="primary">tsg101</name>
    <name evidence="12" type="ORF">DIS24_g3809</name>
</gene>
<dbReference type="PROSITE" id="PS51312">
    <property type="entry name" value="SB"/>
    <property type="match status" value="1"/>
</dbReference>
<evidence type="ECO:0000313" key="12">
    <source>
        <dbReference type="EMBL" id="KAK0659675.1"/>
    </source>
</evidence>
<evidence type="ECO:0000256" key="8">
    <source>
        <dbReference type="SAM" id="Coils"/>
    </source>
</evidence>
<keyword evidence="4" id="KW-0967">Endosome</keyword>
<dbReference type="AlphaFoldDB" id="A0AA40D1M0"/>
<comment type="similarity">
    <text evidence="2">Belongs to the ubiquitin-conjugating enzyme family. UEV subfamily.</text>
</comment>
<feature type="compositionally biased region" description="Low complexity" evidence="9">
    <location>
        <begin position="240"/>
        <end position="253"/>
    </location>
</feature>
<feature type="region of interest" description="Disordered" evidence="9">
    <location>
        <begin position="183"/>
        <end position="421"/>
    </location>
</feature>
<evidence type="ECO:0000256" key="3">
    <source>
        <dbReference type="ARBA" id="ARBA00022448"/>
    </source>
</evidence>
<dbReference type="GO" id="GO:0043130">
    <property type="term" value="F:ubiquitin binding"/>
    <property type="evidence" value="ECO:0007669"/>
    <property type="project" value="TreeGrafter"/>
</dbReference>
<comment type="subcellular location">
    <subcellularLocation>
        <location evidence="1">Endosome</location>
    </subcellularLocation>
</comment>
<dbReference type="GO" id="GO:0072666">
    <property type="term" value="P:establishment of protein localization to vacuole"/>
    <property type="evidence" value="ECO:0007669"/>
    <property type="project" value="UniProtKB-ARBA"/>
</dbReference>
<dbReference type="PANTHER" id="PTHR23306">
    <property type="entry name" value="TUMOR SUSCEPTIBILITY GENE 101 PROTEIN-RELATED"/>
    <property type="match status" value="1"/>
</dbReference>
<dbReference type="PANTHER" id="PTHR23306:SF3">
    <property type="entry name" value="TUMOR SUPPRESSOR PROTEIN 101"/>
    <property type="match status" value="1"/>
</dbReference>
<dbReference type="InterPro" id="IPR017916">
    <property type="entry name" value="SB_dom"/>
</dbReference>